<dbReference type="Pfam" id="PF01627">
    <property type="entry name" value="Hpt"/>
    <property type="match status" value="1"/>
</dbReference>
<dbReference type="Gene3D" id="3.40.50.2300">
    <property type="match status" value="1"/>
</dbReference>
<dbReference type="CDD" id="cd00082">
    <property type="entry name" value="HisKA"/>
    <property type="match status" value="1"/>
</dbReference>
<evidence type="ECO:0000259" key="17">
    <source>
        <dbReference type="PROSITE" id="PS50113"/>
    </source>
</evidence>
<organism evidence="19 20">
    <name type="scientific">Flavimaribacter sediminis</name>
    <dbReference type="NCBI Taxonomy" id="2865987"/>
    <lineage>
        <taxon>Bacteria</taxon>
        <taxon>Pseudomonadati</taxon>
        <taxon>Pseudomonadota</taxon>
        <taxon>Alphaproteobacteria</taxon>
        <taxon>Hyphomicrobiales</taxon>
        <taxon>Rhizobiaceae</taxon>
        <taxon>Flavimaribacter</taxon>
    </lineage>
</organism>
<dbReference type="FunFam" id="3.30.565.10:FF:000010">
    <property type="entry name" value="Sensor histidine kinase RcsC"/>
    <property type="match status" value="1"/>
</dbReference>
<feature type="domain" description="PAC" evidence="17">
    <location>
        <begin position="307"/>
        <end position="357"/>
    </location>
</feature>
<evidence type="ECO:0000313" key="19">
    <source>
        <dbReference type="EMBL" id="MBW8638918.1"/>
    </source>
</evidence>
<feature type="domain" description="Response regulatory" evidence="15">
    <location>
        <begin position="617"/>
        <end position="734"/>
    </location>
</feature>
<evidence type="ECO:0000256" key="4">
    <source>
        <dbReference type="ARBA" id="ARBA00022475"/>
    </source>
</evidence>
<dbReference type="PROSITE" id="PS50110">
    <property type="entry name" value="RESPONSE_REGULATORY"/>
    <property type="match status" value="1"/>
</dbReference>
<accession>A0AAE3D2U8</accession>
<dbReference type="SMART" id="SM00387">
    <property type="entry name" value="HATPase_c"/>
    <property type="match status" value="1"/>
</dbReference>
<feature type="modified residue" description="Phosphohistidine" evidence="12">
    <location>
        <position position="803"/>
    </location>
</feature>
<dbReference type="InterPro" id="IPR008207">
    <property type="entry name" value="Sig_transdc_His_kin_Hpt_dom"/>
</dbReference>
<gene>
    <name evidence="19" type="ORF">K1W69_17105</name>
</gene>
<dbReference type="PRINTS" id="PR00344">
    <property type="entry name" value="BCTRLSENSOR"/>
</dbReference>
<keyword evidence="7" id="KW-0547">Nucleotide-binding</keyword>
<dbReference type="Pfam" id="PF02518">
    <property type="entry name" value="HATPase_c"/>
    <property type="match status" value="1"/>
</dbReference>
<dbReference type="EMBL" id="JAICBX010000003">
    <property type="protein sequence ID" value="MBW8638918.1"/>
    <property type="molecule type" value="Genomic_DNA"/>
</dbReference>
<evidence type="ECO:0000256" key="11">
    <source>
        <dbReference type="ARBA" id="ARBA00023136"/>
    </source>
</evidence>
<evidence type="ECO:0000259" key="14">
    <source>
        <dbReference type="PROSITE" id="PS50109"/>
    </source>
</evidence>
<dbReference type="InterPro" id="IPR036890">
    <property type="entry name" value="HATPase_C_sf"/>
</dbReference>
<dbReference type="EC" id="2.7.13.3" evidence="3"/>
<dbReference type="SUPFAM" id="SSF52172">
    <property type="entry name" value="CheY-like"/>
    <property type="match status" value="1"/>
</dbReference>
<evidence type="ECO:0000256" key="7">
    <source>
        <dbReference type="ARBA" id="ARBA00022741"/>
    </source>
</evidence>
<evidence type="ECO:0000256" key="5">
    <source>
        <dbReference type="ARBA" id="ARBA00022553"/>
    </source>
</evidence>
<dbReference type="PROSITE" id="PS50112">
    <property type="entry name" value="PAS"/>
    <property type="match status" value="1"/>
</dbReference>
<evidence type="ECO:0000259" key="15">
    <source>
        <dbReference type="PROSITE" id="PS50110"/>
    </source>
</evidence>
<comment type="subcellular location">
    <subcellularLocation>
        <location evidence="2">Cell membrane</location>
        <topology evidence="2">Multi-pass membrane protein</topology>
    </subcellularLocation>
</comment>
<evidence type="ECO:0000313" key="20">
    <source>
        <dbReference type="Proteomes" id="UP001196509"/>
    </source>
</evidence>
<keyword evidence="9" id="KW-1133">Transmembrane helix</keyword>
<comment type="caution">
    <text evidence="19">The sequence shown here is derived from an EMBL/GenBank/DDBJ whole genome shotgun (WGS) entry which is preliminary data.</text>
</comment>
<feature type="modified residue" description="4-aspartylphosphate" evidence="13">
    <location>
        <position position="666"/>
    </location>
</feature>
<dbReference type="InterPro" id="IPR004358">
    <property type="entry name" value="Sig_transdc_His_kin-like_C"/>
</dbReference>
<dbReference type="InterPro" id="IPR003594">
    <property type="entry name" value="HATPase_dom"/>
</dbReference>
<dbReference type="InterPro" id="IPR003661">
    <property type="entry name" value="HisK_dim/P_dom"/>
</dbReference>
<sequence>MSKKAAKGLVKQSFLKRQLRPLLLLLILAMCVTTLSVLGSRMAREITSLQSAPLDNIQWNLAQLEIEYLSLLNSINTAQDRAGPDASVLSELRKRFDIFYSRIDTLQTGRPFRQIENDDTAKRLLIKVRSSLIEELPVIDGDDADLYGSLAGLEEDFLLLRPDVRSLSLRAVKIFAESSDRQRANFSLLLQQTAVVGVLLVLALLVAVTVLVRQFQVAERRALEASRSSSRFVSTVNASLDAIILADAKGTVIDFSPAAETIFGYTRNRSLGSNMAELIIPPNLRDAHAAGMRRFLETGEKKIIDAGRVEVTAMRSNGATFPVELSIGMTMEPEGPIFIAYVRDISERKRNQQELMSARDEALAADKAKSQFLAMMSHEMRTPLNGVLATLDLLQSSALDGRQEDYVRTAIASGEILQQHLDDVLDITSIEAGAMEFRYNYFSLDDLLEEVRSLNERTAAEQNDVIVLDIADDLSNIYSDRHRLRQILLNLVGNAVKFTQGGTITVTARSISSTYHNRIVELTVSDTGIGIKQEDIERIFDEFVTLDSSYRRKTQGYGLGLAICRRISEGLGGHIGIESTPGAGSTFTVTIPIAATSQMGAESDAETAENKDVDNLKVLLVEDNETNRFVAVELLQAEGCDVDVAINGIEGVEKSQNGDFDLILMDISMPLMDGIEATHVIRKGGGKSATTPIIGLTAHALPHELESLTQAGMQDCLIKPLRKRNLQKMLRSFRQSRESEAVSETPRTAVIDRSVMDELAELLPAEKLKQRMDDFLNELSESEELLQAHFEHGRLPELAALAHRCAGSAATFGATELANAMRGVQTAAQEDRIAELGDAMRGVGAIAGRTRKALERYKSGACDTKSG</sequence>
<evidence type="ECO:0000256" key="6">
    <source>
        <dbReference type="ARBA" id="ARBA00022692"/>
    </source>
</evidence>
<dbReference type="Pfam" id="PF00072">
    <property type="entry name" value="Response_reg"/>
    <property type="match status" value="1"/>
</dbReference>
<dbReference type="CDD" id="cd00130">
    <property type="entry name" value="PAS"/>
    <property type="match status" value="1"/>
</dbReference>
<dbReference type="CDD" id="cd16922">
    <property type="entry name" value="HATPase_EvgS-ArcB-TorS-like"/>
    <property type="match status" value="1"/>
</dbReference>
<dbReference type="Gene3D" id="3.30.450.20">
    <property type="entry name" value="PAS domain"/>
    <property type="match status" value="1"/>
</dbReference>
<dbReference type="SUPFAM" id="SSF55785">
    <property type="entry name" value="PYP-like sensor domain (PAS domain)"/>
    <property type="match status" value="1"/>
</dbReference>
<comment type="catalytic activity">
    <reaction evidence="1">
        <text>ATP + protein L-histidine = ADP + protein N-phospho-L-histidine.</text>
        <dbReference type="EC" id="2.7.13.3"/>
    </reaction>
</comment>
<dbReference type="PROSITE" id="PS50109">
    <property type="entry name" value="HIS_KIN"/>
    <property type="match status" value="1"/>
</dbReference>
<keyword evidence="20" id="KW-1185">Reference proteome</keyword>
<evidence type="ECO:0000256" key="13">
    <source>
        <dbReference type="PROSITE-ProRule" id="PRU00169"/>
    </source>
</evidence>
<dbReference type="Gene3D" id="3.30.565.10">
    <property type="entry name" value="Histidine kinase-like ATPase, C-terminal domain"/>
    <property type="match status" value="1"/>
</dbReference>
<evidence type="ECO:0000256" key="1">
    <source>
        <dbReference type="ARBA" id="ARBA00000085"/>
    </source>
</evidence>
<name>A0AAE3D2U8_9HYPH</name>
<evidence type="ECO:0000256" key="9">
    <source>
        <dbReference type="ARBA" id="ARBA00022989"/>
    </source>
</evidence>
<dbReference type="NCBIfam" id="TIGR00229">
    <property type="entry name" value="sensory_box"/>
    <property type="match status" value="1"/>
</dbReference>
<dbReference type="Pfam" id="PF00512">
    <property type="entry name" value="HisKA"/>
    <property type="match status" value="1"/>
</dbReference>
<dbReference type="RefSeq" id="WP_220229638.1">
    <property type="nucleotide sequence ID" value="NZ_JAICBX010000003.1"/>
</dbReference>
<dbReference type="InterPro" id="IPR036641">
    <property type="entry name" value="HPT_dom_sf"/>
</dbReference>
<protein>
    <recommendedName>
        <fullName evidence="3">histidine kinase</fullName>
        <ecNumber evidence="3">2.7.13.3</ecNumber>
    </recommendedName>
</protein>
<feature type="domain" description="Histidine kinase" evidence="14">
    <location>
        <begin position="375"/>
        <end position="595"/>
    </location>
</feature>
<dbReference type="SUPFAM" id="SSF47226">
    <property type="entry name" value="Histidine-containing phosphotransfer domain, HPT domain"/>
    <property type="match status" value="1"/>
</dbReference>
<dbReference type="InterPro" id="IPR000700">
    <property type="entry name" value="PAS-assoc_C"/>
</dbReference>
<evidence type="ECO:0000259" key="18">
    <source>
        <dbReference type="PROSITE" id="PS50894"/>
    </source>
</evidence>
<dbReference type="GO" id="GO:0000155">
    <property type="term" value="F:phosphorelay sensor kinase activity"/>
    <property type="evidence" value="ECO:0007669"/>
    <property type="project" value="InterPro"/>
</dbReference>
<keyword evidence="8" id="KW-0067">ATP-binding</keyword>
<feature type="domain" description="HPt" evidence="18">
    <location>
        <begin position="764"/>
        <end position="857"/>
    </location>
</feature>
<dbReference type="InterPro" id="IPR035965">
    <property type="entry name" value="PAS-like_dom_sf"/>
</dbReference>
<dbReference type="InterPro" id="IPR000014">
    <property type="entry name" value="PAS"/>
</dbReference>
<dbReference type="AlphaFoldDB" id="A0AAE3D2U8"/>
<keyword evidence="6" id="KW-0812">Transmembrane</keyword>
<evidence type="ECO:0000259" key="16">
    <source>
        <dbReference type="PROSITE" id="PS50112"/>
    </source>
</evidence>
<evidence type="ECO:0000256" key="2">
    <source>
        <dbReference type="ARBA" id="ARBA00004651"/>
    </source>
</evidence>
<dbReference type="Gene3D" id="1.20.120.160">
    <property type="entry name" value="HPT domain"/>
    <property type="match status" value="1"/>
</dbReference>
<dbReference type="SMART" id="SM00091">
    <property type="entry name" value="PAS"/>
    <property type="match status" value="1"/>
</dbReference>
<dbReference type="InterPro" id="IPR005467">
    <property type="entry name" value="His_kinase_dom"/>
</dbReference>
<keyword evidence="10" id="KW-0902">Two-component regulatory system</keyword>
<dbReference type="Proteomes" id="UP001196509">
    <property type="component" value="Unassembled WGS sequence"/>
</dbReference>
<dbReference type="CDD" id="cd17546">
    <property type="entry name" value="REC_hyHK_CKI1_RcsC-like"/>
    <property type="match status" value="1"/>
</dbReference>
<evidence type="ECO:0000256" key="12">
    <source>
        <dbReference type="PROSITE-ProRule" id="PRU00110"/>
    </source>
</evidence>
<dbReference type="PANTHER" id="PTHR45339:SF1">
    <property type="entry name" value="HYBRID SIGNAL TRANSDUCTION HISTIDINE KINASE J"/>
    <property type="match status" value="1"/>
</dbReference>
<dbReference type="Gene3D" id="1.10.287.130">
    <property type="match status" value="1"/>
</dbReference>
<evidence type="ECO:0000256" key="10">
    <source>
        <dbReference type="ARBA" id="ARBA00023012"/>
    </source>
</evidence>
<dbReference type="PANTHER" id="PTHR45339">
    <property type="entry name" value="HYBRID SIGNAL TRANSDUCTION HISTIDINE KINASE J"/>
    <property type="match status" value="1"/>
</dbReference>
<dbReference type="SUPFAM" id="SSF55874">
    <property type="entry name" value="ATPase domain of HSP90 chaperone/DNA topoisomerase II/histidine kinase"/>
    <property type="match status" value="1"/>
</dbReference>
<dbReference type="SUPFAM" id="SSF47384">
    <property type="entry name" value="Homodimeric domain of signal transducing histidine kinase"/>
    <property type="match status" value="1"/>
</dbReference>
<dbReference type="InterPro" id="IPR036097">
    <property type="entry name" value="HisK_dim/P_sf"/>
</dbReference>
<evidence type="ECO:0000256" key="3">
    <source>
        <dbReference type="ARBA" id="ARBA00012438"/>
    </source>
</evidence>
<dbReference type="PROSITE" id="PS50894">
    <property type="entry name" value="HPT"/>
    <property type="match status" value="1"/>
</dbReference>
<proteinExistence type="predicted"/>
<evidence type="ECO:0000256" key="8">
    <source>
        <dbReference type="ARBA" id="ARBA00022840"/>
    </source>
</evidence>
<dbReference type="InterPro" id="IPR001789">
    <property type="entry name" value="Sig_transdc_resp-reg_receiver"/>
</dbReference>
<feature type="domain" description="PAS" evidence="16">
    <location>
        <begin position="228"/>
        <end position="299"/>
    </location>
</feature>
<dbReference type="Pfam" id="PF13426">
    <property type="entry name" value="PAS_9"/>
    <property type="match status" value="1"/>
</dbReference>
<keyword evidence="11" id="KW-0472">Membrane</keyword>
<dbReference type="PROSITE" id="PS50113">
    <property type="entry name" value="PAC"/>
    <property type="match status" value="1"/>
</dbReference>
<keyword evidence="4" id="KW-1003">Cell membrane</keyword>
<keyword evidence="5 13" id="KW-0597">Phosphoprotein</keyword>
<dbReference type="InterPro" id="IPR011006">
    <property type="entry name" value="CheY-like_superfamily"/>
</dbReference>
<dbReference type="SMART" id="SM00388">
    <property type="entry name" value="HisKA"/>
    <property type="match status" value="1"/>
</dbReference>
<dbReference type="GO" id="GO:0005886">
    <property type="term" value="C:plasma membrane"/>
    <property type="evidence" value="ECO:0007669"/>
    <property type="project" value="UniProtKB-SubCell"/>
</dbReference>
<dbReference type="SMART" id="SM00448">
    <property type="entry name" value="REC"/>
    <property type="match status" value="1"/>
</dbReference>
<dbReference type="GO" id="GO:0005524">
    <property type="term" value="F:ATP binding"/>
    <property type="evidence" value="ECO:0007669"/>
    <property type="project" value="UniProtKB-KW"/>
</dbReference>
<reference evidence="19" key="1">
    <citation type="submission" date="2021-08" db="EMBL/GenBank/DDBJ databases">
        <title>Hoeflea bacterium WL0058 sp. nov., isolated from the sediment.</title>
        <authorList>
            <person name="Wang L."/>
            <person name="Zhang D."/>
        </authorList>
    </citation>
    <scope>NUCLEOTIDE SEQUENCE</scope>
    <source>
        <strain evidence="19">WL0058</strain>
    </source>
</reference>